<keyword evidence="1" id="KW-0812">Transmembrane</keyword>
<dbReference type="EMBL" id="CP036271">
    <property type="protein sequence ID" value="QDT56813.1"/>
    <property type="molecule type" value="Genomic_DNA"/>
</dbReference>
<protein>
    <submittedName>
        <fullName evidence="2">Uncharacterized protein</fullName>
    </submittedName>
</protein>
<name>A0A517SL16_9PLAN</name>
<accession>A0A517SL16</accession>
<evidence type="ECO:0000313" key="3">
    <source>
        <dbReference type="Proteomes" id="UP000315700"/>
    </source>
</evidence>
<keyword evidence="1" id="KW-0472">Membrane</keyword>
<dbReference type="InParanoid" id="A0A517SL16"/>
<feature type="transmembrane region" description="Helical" evidence="1">
    <location>
        <begin position="14"/>
        <end position="33"/>
    </location>
</feature>
<dbReference type="Proteomes" id="UP000315700">
    <property type="component" value="Chromosome"/>
</dbReference>
<dbReference type="KEGG" id="ccos:Pan44_48730"/>
<proteinExistence type="predicted"/>
<sequence length="294" mass="32600">MSFAERLNALDRRWIFLAMGLSVAIPVLFGLQFPESSSALSEQCFQMIEELQPGDPVLIAMDFDPPSKGELEPMATAFVRHCCEKKLKIYFMTLWPAGPQMIDDAIERVIVRDFPAMTYGEDYVNLGFKPGYEGVIKVIISNLKTLYSTDARGTNIDQIPMCRNLTDIKSMKLIINVSAGYPGAKEWIQYASTPVEQLKNRIVAGCTGVQAALLYPYIPEQLPGLLGAIKGAAEYEALVNQKYDADKGRPTPAKYQEALRRMGPQSVAHLLMIALIILGNVAFFLQRSRRGAAA</sequence>
<reference evidence="2 3" key="1">
    <citation type="submission" date="2019-02" db="EMBL/GenBank/DDBJ databases">
        <title>Deep-cultivation of Planctomycetes and their phenomic and genomic characterization uncovers novel biology.</title>
        <authorList>
            <person name="Wiegand S."/>
            <person name="Jogler M."/>
            <person name="Boedeker C."/>
            <person name="Pinto D."/>
            <person name="Vollmers J."/>
            <person name="Rivas-Marin E."/>
            <person name="Kohn T."/>
            <person name="Peeters S.H."/>
            <person name="Heuer A."/>
            <person name="Rast P."/>
            <person name="Oberbeckmann S."/>
            <person name="Bunk B."/>
            <person name="Jeske O."/>
            <person name="Meyerdierks A."/>
            <person name="Storesund J.E."/>
            <person name="Kallscheuer N."/>
            <person name="Luecker S."/>
            <person name="Lage O.M."/>
            <person name="Pohl T."/>
            <person name="Merkel B.J."/>
            <person name="Hornburger P."/>
            <person name="Mueller R.-W."/>
            <person name="Bruemmer F."/>
            <person name="Labrenz M."/>
            <person name="Spormann A.M."/>
            <person name="Op den Camp H."/>
            <person name="Overmann J."/>
            <person name="Amann R."/>
            <person name="Jetten M.S.M."/>
            <person name="Mascher T."/>
            <person name="Medema M.H."/>
            <person name="Devos D.P."/>
            <person name="Kaster A.-K."/>
            <person name="Ovreas L."/>
            <person name="Rohde M."/>
            <person name="Galperin M.Y."/>
            <person name="Jogler C."/>
        </authorList>
    </citation>
    <scope>NUCLEOTIDE SEQUENCE [LARGE SCALE GENOMIC DNA]</scope>
    <source>
        <strain evidence="2 3">Pan44</strain>
    </source>
</reference>
<dbReference type="RefSeq" id="WP_145034232.1">
    <property type="nucleotide sequence ID" value="NZ_CP036271.1"/>
</dbReference>
<evidence type="ECO:0000256" key="1">
    <source>
        <dbReference type="SAM" id="Phobius"/>
    </source>
</evidence>
<gene>
    <name evidence="2" type="ORF">Pan44_48730</name>
</gene>
<feature type="transmembrane region" description="Helical" evidence="1">
    <location>
        <begin position="267"/>
        <end position="285"/>
    </location>
</feature>
<organism evidence="2 3">
    <name type="scientific">Caulifigura coniformis</name>
    <dbReference type="NCBI Taxonomy" id="2527983"/>
    <lineage>
        <taxon>Bacteria</taxon>
        <taxon>Pseudomonadati</taxon>
        <taxon>Planctomycetota</taxon>
        <taxon>Planctomycetia</taxon>
        <taxon>Planctomycetales</taxon>
        <taxon>Planctomycetaceae</taxon>
        <taxon>Caulifigura</taxon>
    </lineage>
</organism>
<dbReference type="AlphaFoldDB" id="A0A517SL16"/>
<keyword evidence="3" id="KW-1185">Reference proteome</keyword>
<keyword evidence="1" id="KW-1133">Transmembrane helix</keyword>
<evidence type="ECO:0000313" key="2">
    <source>
        <dbReference type="EMBL" id="QDT56813.1"/>
    </source>
</evidence>
<dbReference type="OrthoDB" id="248855at2"/>